<evidence type="ECO:0000259" key="4">
    <source>
        <dbReference type="Pfam" id="PF13538"/>
    </source>
</evidence>
<dbReference type="GO" id="GO:0016887">
    <property type="term" value="F:ATP hydrolysis activity"/>
    <property type="evidence" value="ECO:0007669"/>
    <property type="project" value="RHEA"/>
</dbReference>
<dbReference type="InterPro" id="IPR027417">
    <property type="entry name" value="P-loop_NTPase"/>
</dbReference>
<dbReference type="CDD" id="cd17933">
    <property type="entry name" value="DEXSc_RecD-like"/>
    <property type="match status" value="1"/>
</dbReference>
<dbReference type="CDD" id="cd18809">
    <property type="entry name" value="SF1_C_RecD"/>
    <property type="match status" value="1"/>
</dbReference>
<gene>
    <name evidence="8" type="primary">recD2_5</name>
    <name evidence="3" type="synonym">recD2</name>
    <name evidence="8" type="ORF">C1752_16056</name>
</gene>
<organism evidence="8 9">
    <name type="scientific">Acaryochloris thomasi RCC1774</name>
    <dbReference type="NCBI Taxonomy" id="1764569"/>
    <lineage>
        <taxon>Bacteria</taxon>
        <taxon>Bacillati</taxon>
        <taxon>Cyanobacteriota</taxon>
        <taxon>Cyanophyceae</taxon>
        <taxon>Acaryochloridales</taxon>
        <taxon>Acaryochloridaceae</taxon>
        <taxon>Acaryochloris</taxon>
        <taxon>Acaryochloris thomasi</taxon>
    </lineage>
</organism>
<comment type="function">
    <text evidence="3">DNA-dependent ATPase and ATP-dependent 5'-3' DNA helicase. Has no activity on blunt DNA or DNA with 3'-overhangs, requires at least 10 bases of 5'-ssDNA for helicase activity.</text>
</comment>
<keyword evidence="3 8" id="KW-0378">Hydrolase</keyword>
<dbReference type="Pfam" id="PF14490">
    <property type="entry name" value="HHH_RecD2"/>
    <property type="match status" value="1"/>
</dbReference>
<dbReference type="InterPro" id="IPR006345">
    <property type="entry name" value="RecD2"/>
</dbReference>
<keyword evidence="2 3" id="KW-0067">ATP-binding</keyword>
<dbReference type="Pfam" id="PF23139">
    <property type="entry name" value="OB_YrrC"/>
    <property type="match status" value="1"/>
</dbReference>
<evidence type="ECO:0000256" key="2">
    <source>
        <dbReference type="ARBA" id="ARBA00022840"/>
    </source>
</evidence>
<dbReference type="EMBL" id="PQWO01000049">
    <property type="protein sequence ID" value="PZD70233.1"/>
    <property type="molecule type" value="Genomic_DNA"/>
</dbReference>
<feature type="binding site" evidence="3">
    <location>
        <begin position="366"/>
        <end position="370"/>
    </location>
    <ligand>
        <name>ATP</name>
        <dbReference type="ChEBI" id="CHEBI:30616"/>
    </ligand>
</feature>
<reference evidence="8 9" key="1">
    <citation type="journal article" date="2018" name="Sci. Rep.">
        <title>A novel species of the marine cyanobacterium Acaryochloris with a unique pigment content and lifestyle.</title>
        <authorList>
            <person name="Partensky F."/>
            <person name="Six C."/>
            <person name="Ratin M."/>
            <person name="Garczarek L."/>
            <person name="Vaulot D."/>
            <person name="Probert I."/>
            <person name="Calteau A."/>
            <person name="Gourvil P."/>
            <person name="Marie D."/>
            <person name="Grebert T."/>
            <person name="Bouchier C."/>
            <person name="Le Panse S."/>
            <person name="Gachenot M."/>
            <person name="Rodriguez F."/>
            <person name="Garrido J.L."/>
        </authorList>
    </citation>
    <scope>NUCLEOTIDE SEQUENCE [LARGE SCALE GENOMIC DNA]</scope>
    <source>
        <strain evidence="8 9">RCC1774</strain>
    </source>
</reference>
<keyword evidence="9" id="KW-1185">Reference proteome</keyword>
<dbReference type="SUPFAM" id="SSF52540">
    <property type="entry name" value="P-loop containing nucleoside triphosphate hydrolases"/>
    <property type="match status" value="1"/>
</dbReference>
<dbReference type="Gene3D" id="2.30.30.940">
    <property type="match status" value="1"/>
</dbReference>
<dbReference type="Pfam" id="PF13245">
    <property type="entry name" value="AAA_19"/>
    <property type="match status" value="1"/>
</dbReference>
<dbReference type="InterPro" id="IPR027785">
    <property type="entry name" value="UvrD-like_helicase_C"/>
</dbReference>
<dbReference type="GO" id="GO:0005524">
    <property type="term" value="F:ATP binding"/>
    <property type="evidence" value="ECO:0007669"/>
    <property type="project" value="UniProtKB-UniRule"/>
</dbReference>
<evidence type="ECO:0000259" key="7">
    <source>
        <dbReference type="Pfam" id="PF23139"/>
    </source>
</evidence>
<comment type="caution">
    <text evidence="8">The sequence shown here is derived from an EMBL/GenBank/DDBJ whole genome shotgun (WGS) entry which is preliminary data.</text>
</comment>
<dbReference type="Pfam" id="PF18335">
    <property type="entry name" value="SH3_13"/>
    <property type="match status" value="1"/>
</dbReference>
<evidence type="ECO:0000259" key="5">
    <source>
        <dbReference type="Pfam" id="PF14490"/>
    </source>
</evidence>
<dbReference type="Gene3D" id="1.10.150.20">
    <property type="entry name" value="5' to 3' exonuclease, C-terminal subdomain"/>
    <property type="match status" value="1"/>
</dbReference>
<evidence type="ECO:0000256" key="1">
    <source>
        <dbReference type="ARBA" id="ARBA00022741"/>
    </source>
</evidence>
<keyword evidence="3 8" id="KW-0347">Helicase</keyword>
<evidence type="ECO:0000256" key="3">
    <source>
        <dbReference type="HAMAP-Rule" id="MF_01488"/>
    </source>
</evidence>
<comment type="similarity">
    <text evidence="3">Belongs to the RecD family. RecD2 subfamily.</text>
</comment>
<dbReference type="GO" id="GO:0017116">
    <property type="term" value="F:single-stranded DNA helicase activity"/>
    <property type="evidence" value="ECO:0007669"/>
    <property type="project" value="TreeGrafter"/>
</dbReference>
<dbReference type="InterPro" id="IPR041451">
    <property type="entry name" value="RecD2_SH13"/>
</dbReference>
<dbReference type="SUPFAM" id="SSF47781">
    <property type="entry name" value="RuvA domain 2-like"/>
    <property type="match status" value="1"/>
</dbReference>
<dbReference type="Pfam" id="PF14520">
    <property type="entry name" value="HHH_5"/>
    <property type="match status" value="1"/>
</dbReference>
<dbReference type="GO" id="GO:0009338">
    <property type="term" value="C:exodeoxyribonuclease V complex"/>
    <property type="evidence" value="ECO:0007669"/>
    <property type="project" value="TreeGrafter"/>
</dbReference>
<evidence type="ECO:0000313" key="9">
    <source>
        <dbReference type="Proteomes" id="UP000248857"/>
    </source>
</evidence>
<dbReference type="EC" id="5.6.2.3" evidence="3"/>
<dbReference type="Proteomes" id="UP000248857">
    <property type="component" value="Unassembled WGS sequence"/>
</dbReference>
<evidence type="ECO:0000313" key="8">
    <source>
        <dbReference type="EMBL" id="PZD70233.1"/>
    </source>
</evidence>
<keyword evidence="1 3" id="KW-0547">Nucleotide-binding</keyword>
<dbReference type="InterPro" id="IPR050534">
    <property type="entry name" value="Coronavir_polyprotein_1ab"/>
</dbReference>
<dbReference type="GO" id="GO:0006310">
    <property type="term" value="P:DNA recombination"/>
    <property type="evidence" value="ECO:0007669"/>
    <property type="project" value="InterPro"/>
</dbReference>
<feature type="domain" description="ATP-dependent RecD2 DNA helicase OB-fold" evidence="7">
    <location>
        <begin position="15"/>
        <end position="88"/>
    </location>
</feature>
<name>A0A2W1J6H3_9CYAN</name>
<sequence>MSQPRYTPTPQPPLEDLEGVVERLTFHSEETGYTVARLKVPKAHDLVTIVGEFAHIQPGQTLQLSGIWRDHPQYGDQFQVKQYRETKPATLTGIEKYLGSGLIKGVGPVTAKRIVAHFGLETLEIIEHHIDRLIEVPGIAKKRVQMIQTAWSTQKAIKDVMLFLQGHGVSTTYAVKIYKVYGDQAIRIVEYNPYQLAQDVYGIGFVIADQIARNLGIAPDSDFRYRAGTLHVLSEASDEGHCYLPKTELVNRVVKRLQIEDHIPNAAQVTTIIDQMEQSLELIPFPSVTEPPETLDYSPVFYHAETKLADRIKVLVHQPVEVDLTRVNRWIDRFIEQTGFTLSPQQRQAVETAAAHRVVIFTGGPGTGKTFTTRTIAALWKAMGKTLALASPTGRAAQRLSEVTKEEASTLHRLLAFDPKTMKFQRDQSDPIPADAIIVDETSMLDLFLANSLFKAVANEAQLLLVGDIDQLPSVGPGNVLRDLIASQLIPVVRLTEVFRQARSSKIVTNAHRINQGQYPNFESVSDCPQSDCLWLGGPEPADGVQCIKDLIQQLMPTLGYHPAREVQVLSPMTRGEVGTRNLNRVLQELINPPQLDKPELNRGGNILRVGDRVIQKVNDYNRDVFNGDLGVIETIDLEEVDVTVQFSTKTVTYDLADLNEIALAWAVTIHKSQGSEYPVVIMPLYMQHYLMLSRNLLYTGLTRAKQLAIVVGPKKAIGLAVRQDKVHQRYTLLDQHLMGKSELGSI</sequence>
<feature type="domain" description="ATP-dependent RecD2 DNA helicase SH3" evidence="6">
    <location>
        <begin position="583"/>
        <end position="647"/>
    </location>
</feature>
<dbReference type="NCBIfam" id="TIGR01448">
    <property type="entry name" value="recD_rel"/>
    <property type="match status" value="1"/>
</dbReference>
<accession>A0A2W1J6H3</accession>
<dbReference type="HAMAP" id="MF_01488">
    <property type="entry name" value="RecD2"/>
    <property type="match status" value="1"/>
</dbReference>
<dbReference type="Pfam" id="PF13538">
    <property type="entry name" value="UvrD_C_2"/>
    <property type="match status" value="1"/>
</dbReference>
<feature type="domain" description="UvrD-like helicase C-terminal" evidence="4">
    <location>
        <begin position="664"/>
        <end position="712"/>
    </location>
</feature>
<dbReference type="InterPro" id="IPR029493">
    <property type="entry name" value="RecD2-like_HHH"/>
</dbReference>
<dbReference type="PANTHER" id="PTHR43788:SF6">
    <property type="entry name" value="DNA HELICASE B"/>
    <property type="match status" value="1"/>
</dbReference>
<dbReference type="GO" id="GO:0043139">
    <property type="term" value="F:5'-3' DNA helicase activity"/>
    <property type="evidence" value="ECO:0007669"/>
    <property type="project" value="UniProtKB-UniRule"/>
</dbReference>
<feature type="domain" description="ATP-dependent RecD2 DNA helicase-like helix-hairpin-helix" evidence="5">
    <location>
        <begin position="154"/>
        <end position="243"/>
    </location>
</feature>
<keyword evidence="3" id="KW-0413">Isomerase</keyword>
<dbReference type="Gene3D" id="3.40.50.300">
    <property type="entry name" value="P-loop containing nucleotide triphosphate hydrolases"/>
    <property type="match status" value="2"/>
</dbReference>
<dbReference type="InterPro" id="IPR055446">
    <property type="entry name" value="RecD2_N_OB"/>
</dbReference>
<keyword evidence="3" id="KW-0238">DNA-binding</keyword>
<dbReference type="InterPro" id="IPR010994">
    <property type="entry name" value="RuvA_2-like"/>
</dbReference>
<dbReference type="PANTHER" id="PTHR43788">
    <property type="entry name" value="DNA2/NAM7 HELICASE FAMILY MEMBER"/>
    <property type="match status" value="1"/>
</dbReference>
<dbReference type="AlphaFoldDB" id="A0A2W1J6H3"/>
<protein>
    <recommendedName>
        <fullName evidence="3">ATP-dependent RecD2 DNA helicase</fullName>
        <ecNumber evidence="3">5.6.2.3</ecNumber>
    </recommendedName>
    <alternativeName>
        <fullName evidence="3">DNA 5'-3' helicase subunit RecD2</fullName>
    </alternativeName>
</protein>
<dbReference type="GO" id="GO:0003677">
    <property type="term" value="F:DNA binding"/>
    <property type="evidence" value="ECO:0007669"/>
    <property type="project" value="UniProtKB-UniRule"/>
</dbReference>
<dbReference type="OrthoDB" id="9803432at2"/>
<comment type="catalytic activity">
    <reaction evidence="3">
        <text>ATP + H2O = ADP + phosphate + H(+)</text>
        <dbReference type="Rhea" id="RHEA:13065"/>
        <dbReference type="ChEBI" id="CHEBI:15377"/>
        <dbReference type="ChEBI" id="CHEBI:15378"/>
        <dbReference type="ChEBI" id="CHEBI:30616"/>
        <dbReference type="ChEBI" id="CHEBI:43474"/>
        <dbReference type="ChEBI" id="CHEBI:456216"/>
        <dbReference type="EC" id="5.6.2.3"/>
    </reaction>
</comment>
<evidence type="ECO:0000259" key="6">
    <source>
        <dbReference type="Pfam" id="PF18335"/>
    </source>
</evidence>
<dbReference type="Gene3D" id="1.10.10.2220">
    <property type="match status" value="1"/>
</dbReference>
<proteinExistence type="inferred from homology"/>